<gene>
    <name evidence="1" type="ORF">C8N46_101387</name>
</gene>
<dbReference type="OrthoDB" id="275232at2"/>
<organism evidence="1 2">
    <name type="scientific">Kordia periserrulae</name>
    <dbReference type="NCBI Taxonomy" id="701523"/>
    <lineage>
        <taxon>Bacteria</taxon>
        <taxon>Pseudomonadati</taxon>
        <taxon>Bacteroidota</taxon>
        <taxon>Flavobacteriia</taxon>
        <taxon>Flavobacteriales</taxon>
        <taxon>Flavobacteriaceae</taxon>
        <taxon>Kordia</taxon>
    </lineage>
</organism>
<evidence type="ECO:0000313" key="2">
    <source>
        <dbReference type="Proteomes" id="UP000244090"/>
    </source>
</evidence>
<dbReference type="EMBL" id="QBKT01000001">
    <property type="protein sequence ID" value="PTX63781.1"/>
    <property type="molecule type" value="Genomic_DNA"/>
</dbReference>
<accession>A0A2T6C622</accession>
<dbReference type="RefSeq" id="WP_108113154.1">
    <property type="nucleotide sequence ID" value="NZ_QBKT01000001.1"/>
</dbReference>
<dbReference type="Proteomes" id="UP000244090">
    <property type="component" value="Unassembled WGS sequence"/>
</dbReference>
<name>A0A2T6C622_9FLAO</name>
<sequence>MLKNKYCKVGDRPVKGIQSKEGFGVYVFNWETGNFDLDLGYLEKIYFGSMDDVEELTKEEFEIYTKRLRAEFKKQKKLHKFVKLF</sequence>
<reference evidence="1 2" key="1">
    <citation type="submission" date="2018-04" db="EMBL/GenBank/DDBJ databases">
        <title>Genomic Encyclopedia of Archaeal and Bacterial Type Strains, Phase II (KMG-II): from individual species to whole genera.</title>
        <authorList>
            <person name="Goeker M."/>
        </authorList>
    </citation>
    <scope>NUCLEOTIDE SEQUENCE [LARGE SCALE GENOMIC DNA]</scope>
    <source>
        <strain evidence="1 2">DSM 25731</strain>
    </source>
</reference>
<protein>
    <submittedName>
        <fullName evidence="1">Uncharacterized protein</fullName>
    </submittedName>
</protein>
<comment type="caution">
    <text evidence="1">The sequence shown here is derived from an EMBL/GenBank/DDBJ whole genome shotgun (WGS) entry which is preliminary data.</text>
</comment>
<proteinExistence type="predicted"/>
<keyword evidence="2" id="KW-1185">Reference proteome</keyword>
<evidence type="ECO:0000313" key="1">
    <source>
        <dbReference type="EMBL" id="PTX63781.1"/>
    </source>
</evidence>
<dbReference type="AlphaFoldDB" id="A0A2T6C622"/>